<dbReference type="PATRIC" id="fig|552518.3.peg.1555"/>
<sequence length="209" mass="21877">MDGTLAATDPLHAEVFADVLAPHGFTVDHDFYQRQIAGRTNRLIFQELFPGLSAAEADAMSDAKEAAFRAAYPALDPLPGLHDFIDAASAQGLRLALVTNAPRANADHVLSALGLAARFAEIVTVDVVPRGKPHPDPYQEALRRFGLAPHQAIAFEDSPTGLRAALAAGVPTVGLATTLTAEALQALGARWAAPDYLGLSLPALLAEAG</sequence>
<dbReference type="InterPro" id="IPR023198">
    <property type="entry name" value="PGP-like_dom2"/>
</dbReference>
<dbReference type="InterPro" id="IPR051600">
    <property type="entry name" value="Beta-PGM-like"/>
</dbReference>
<dbReference type="Gene3D" id="1.10.150.240">
    <property type="entry name" value="Putative phosphatase, domain 2"/>
    <property type="match status" value="1"/>
</dbReference>
<dbReference type="GO" id="GO:0003824">
    <property type="term" value="F:catalytic activity"/>
    <property type="evidence" value="ECO:0007669"/>
    <property type="project" value="UniProtKB-ARBA"/>
</dbReference>
<keyword evidence="3" id="KW-0479">Metal-binding</keyword>
<gene>
    <name evidence="6" type="ORF">VZ95_10595</name>
</gene>
<dbReference type="InterPro" id="IPR041492">
    <property type="entry name" value="HAD_2"/>
</dbReference>
<dbReference type="InterPro" id="IPR006439">
    <property type="entry name" value="HAD-SF_hydro_IA"/>
</dbReference>
<dbReference type="SUPFAM" id="SSF56784">
    <property type="entry name" value="HAD-like"/>
    <property type="match status" value="1"/>
</dbReference>
<protein>
    <recommendedName>
        <fullName evidence="8">Haloacid dehalogenase</fullName>
    </recommendedName>
</protein>
<dbReference type="AlphaFoldDB" id="A0A0F3IS80"/>
<keyword evidence="7" id="KW-1185">Reference proteome</keyword>
<organism evidence="6 7">
    <name type="scientific">Elstera litoralis</name>
    <dbReference type="NCBI Taxonomy" id="552518"/>
    <lineage>
        <taxon>Bacteria</taxon>
        <taxon>Pseudomonadati</taxon>
        <taxon>Pseudomonadota</taxon>
        <taxon>Alphaproteobacteria</taxon>
        <taxon>Rhodospirillales</taxon>
        <taxon>Rhodospirillaceae</taxon>
        <taxon>Elstera</taxon>
    </lineage>
</organism>
<evidence type="ECO:0000256" key="2">
    <source>
        <dbReference type="ARBA" id="ARBA00006171"/>
    </source>
</evidence>
<evidence type="ECO:0008006" key="8">
    <source>
        <dbReference type="Google" id="ProtNLM"/>
    </source>
</evidence>
<dbReference type="Pfam" id="PF13419">
    <property type="entry name" value="HAD_2"/>
    <property type="match status" value="1"/>
</dbReference>
<dbReference type="NCBIfam" id="TIGR01509">
    <property type="entry name" value="HAD-SF-IA-v3"/>
    <property type="match status" value="1"/>
</dbReference>
<proteinExistence type="inferred from homology"/>
<dbReference type="PANTHER" id="PTHR46193:SF18">
    <property type="entry name" value="HEXITOL PHOSPHATASE B"/>
    <property type="match status" value="1"/>
</dbReference>
<dbReference type="GO" id="GO:0046872">
    <property type="term" value="F:metal ion binding"/>
    <property type="evidence" value="ECO:0007669"/>
    <property type="project" value="UniProtKB-KW"/>
</dbReference>
<comment type="similarity">
    <text evidence="2">Belongs to the HAD-like hydrolase superfamily. CbbY/CbbZ/Gph/YieH family.</text>
</comment>
<accession>A0A0F3IS80</accession>
<evidence type="ECO:0000256" key="4">
    <source>
        <dbReference type="ARBA" id="ARBA00022842"/>
    </source>
</evidence>
<dbReference type="EMBL" id="LAJY01000255">
    <property type="protein sequence ID" value="KJV09580.1"/>
    <property type="molecule type" value="Genomic_DNA"/>
</dbReference>
<dbReference type="InterPro" id="IPR023214">
    <property type="entry name" value="HAD_sf"/>
</dbReference>
<comment type="cofactor">
    <cofactor evidence="1">
        <name>Mg(2+)</name>
        <dbReference type="ChEBI" id="CHEBI:18420"/>
    </cofactor>
</comment>
<dbReference type="CDD" id="cd07505">
    <property type="entry name" value="HAD_BPGM-like"/>
    <property type="match status" value="1"/>
</dbReference>
<evidence type="ECO:0000256" key="5">
    <source>
        <dbReference type="ARBA" id="ARBA00023277"/>
    </source>
</evidence>
<reference evidence="6 7" key="1">
    <citation type="submission" date="2015-03" db="EMBL/GenBank/DDBJ databases">
        <title>Draft genome sequence of Elstera litoralis.</title>
        <authorList>
            <person name="Rahalkar M.C."/>
            <person name="Dhakephalkar P.K."/>
            <person name="Pore S.D."/>
            <person name="Arora P."/>
            <person name="Kapse N.G."/>
            <person name="Pandit P.S."/>
        </authorList>
    </citation>
    <scope>NUCLEOTIDE SEQUENCE [LARGE SCALE GENOMIC DNA]</scope>
    <source>
        <strain evidence="6 7">Dia-1</strain>
    </source>
</reference>
<keyword evidence="5" id="KW-0119">Carbohydrate metabolism</keyword>
<comment type="caution">
    <text evidence="6">The sequence shown here is derived from an EMBL/GenBank/DDBJ whole genome shotgun (WGS) entry which is preliminary data.</text>
</comment>
<dbReference type="Gene3D" id="3.40.50.1000">
    <property type="entry name" value="HAD superfamily/HAD-like"/>
    <property type="match status" value="1"/>
</dbReference>
<evidence type="ECO:0000256" key="3">
    <source>
        <dbReference type="ARBA" id="ARBA00022723"/>
    </source>
</evidence>
<evidence type="ECO:0000313" key="6">
    <source>
        <dbReference type="EMBL" id="KJV09580.1"/>
    </source>
</evidence>
<dbReference type="Proteomes" id="UP000033774">
    <property type="component" value="Unassembled WGS sequence"/>
</dbReference>
<evidence type="ECO:0000313" key="7">
    <source>
        <dbReference type="Proteomes" id="UP000033774"/>
    </source>
</evidence>
<keyword evidence="4" id="KW-0460">Magnesium</keyword>
<evidence type="ECO:0000256" key="1">
    <source>
        <dbReference type="ARBA" id="ARBA00001946"/>
    </source>
</evidence>
<dbReference type="PANTHER" id="PTHR46193">
    <property type="entry name" value="6-PHOSPHOGLUCONATE PHOSPHATASE"/>
    <property type="match status" value="1"/>
</dbReference>
<dbReference type="InterPro" id="IPR036412">
    <property type="entry name" value="HAD-like_sf"/>
</dbReference>
<name>A0A0F3IS80_9PROT</name>